<feature type="domain" description="Poly A polymerase head" evidence="6">
    <location>
        <begin position="160"/>
        <end position="298"/>
    </location>
</feature>
<feature type="domain" description="tRNA nucleotidyltransferase/poly(A) polymerase RNA and SrmB- binding" evidence="7">
    <location>
        <begin position="325"/>
        <end position="384"/>
    </location>
</feature>
<evidence type="ECO:0000256" key="3">
    <source>
        <dbReference type="ARBA" id="ARBA00022741"/>
    </source>
</evidence>
<dbReference type="GO" id="GO:0052927">
    <property type="term" value="F:CC tRNA cytidylyltransferase activity"/>
    <property type="evidence" value="ECO:0007669"/>
    <property type="project" value="TreeGrafter"/>
</dbReference>
<evidence type="ECO:0000256" key="5">
    <source>
        <dbReference type="RuleBase" id="RU003953"/>
    </source>
</evidence>
<sequence length="656" mass="70150">MLTGGTSVLRLLSHCRSYMALSAAISSHLITPDSCRHTQNSRPVPITSVTGPRIPAFTRQALPGSYPTCRIFSPSFLFCRKSARTSLHFSPPIAFSTPSAQTMSTSASAGVTSDGTGAAASGAAADVEVRDSISLTQREQDIFDMLLAAVRHAGASTSLRCAGGWVRDKLLGRGSDDIDIALDDMLGKDFAEMVNQYLKSQGKEARHAAVIQSNPDQSKHLETARMKIGEMWIDLVNLRSETYAADSRIPTMTFGTPEQDALRRDFTMNALFYNITAGGVVEDLTGRGLQDLRDGLIRTPLPPRETFLDDPLRVLRAVRFGTRFGFRLHPDILEAAASEQVRVALATKISKERVGTELEGMFNGPAPVEAVRLLQRLGLFTAVFALPTPLESRVGSGYGVPCCTTMAAADSIVRALGLEMDKDERRFLLLAALLLPLRSLQIPAAKGKLTPATAALIRDSLKWRVKDIEMTAALHDAAAELAAAHTVLLKGTGGGVGGPEDAAGGKAGEEPDVRVILGQAIRKLKQHWKLGVILAPVIGMCAAAPLGDSPSGSGSGTELVADGAGELSEEAAAGRLEMVRELLSAVEAYGLSECWTWKPLMDGKKVMTLLGWSKPGPELGRVMAAVMDWQLMHPSGTQQEAEAMVKQKYGVGQPEV</sequence>
<dbReference type="GO" id="GO:0005739">
    <property type="term" value="C:mitochondrion"/>
    <property type="evidence" value="ECO:0007669"/>
    <property type="project" value="UniProtKB-ARBA"/>
</dbReference>
<dbReference type="SUPFAM" id="SSF81891">
    <property type="entry name" value="Poly A polymerase C-terminal region-like"/>
    <property type="match status" value="1"/>
</dbReference>
<comment type="similarity">
    <text evidence="1 5">Belongs to the tRNA nucleotidyltransferase/poly(A) polymerase family.</text>
</comment>
<protein>
    <recommendedName>
        <fullName evidence="10">Poly A polymerase head domain-containing protein</fullName>
    </recommendedName>
</protein>
<keyword evidence="9" id="KW-1185">Reference proteome</keyword>
<dbReference type="InterPro" id="IPR043519">
    <property type="entry name" value="NT_sf"/>
</dbReference>
<dbReference type="InterPro" id="IPR002646">
    <property type="entry name" value="PolA_pol_head_dom"/>
</dbReference>
<dbReference type="SUPFAM" id="SSF81301">
    <property type="entry name" value="Nucleotidyltransferase"/>
    <property type="match status" value="1"/>
</dbReference>
<keyword evidence="3" id="KW-0547">Nucleotide-binding</keyword>
<dbReference type="AlphaFoldDB" id="A0A8J4APV2"/>
<dbReference type="GO" id="GO:0001680">
    <property type="term" value="P:tRNA 3'-terminal CCA addition"/>
    <property type="evidence" value="ECO:0007669"/>
    <property type="project" value="TreeGrafter"/>
</dbReference>
<evidence type="ECO:0008006" key="10">
    <source>
        <dbReference type="Google" id="ProtNLM"/>
    </source>
</evidence>
<dbReference type="PANTHER" id="PTHR13734:SF5">
    <property type="entry name" value="CCA TRNA NUCLEOTIDYLTRANSFERASE, MITOCHONDRIAL"/>
    <property type="match status" value="1"/>
</dbReference>
<dbReference type="EMBL" id="BNCO01000003">
    <property type="protein sequence ID" value="GIL45308.1"/>
    <property type="molecule type" value="Genomic_DNA"/>
</dbReference>
<dbReference type="Pfam" id="PF01743">
    <property type="entry name" value="PolyA_pol"/>
    <property type="match status" value="1"/>
</dbReference>
<dbReference type="FunFam" id="3.30.460.10:FF:000019">
    <property type="entry name" value="tRNA nucleotidyltransferase cca2"/>
    <property type="match status" value="1"/>
</dbReference>
<gene>
    <name evidence="8" type="ORF">Vafri_2575</name>
</gene>
<comment type="caution">
    <text evidence="8">The sequence shown here is derived from an EMBL/GenBank/DDBJ whole genome shotgun (WGS) entry which is preliminary data.</text>
</comment>
<proteinExistence type="inferred from homology"/>
<reference evidence="8" key="1">
    <citation type="journal article" date="2021" name="Proc. Natl. Acad. Sci. U.S.A.">
        <title>Three genomes in the algal genus Volvox reveal the fate of a haploid sex-determining region after a transition to homothallism.</title>
        <authorList>
            <person name="Yamamoto K."/>
            <person name="Hamaji T."/>
            <person name="Kawai-Toyooka H."/>
            <person name="Matsuzaki R."/>
            <person name="Takahashi F."/>
            <person name="Nishimura Y."/>
            <person name="Kawachi M."/>
            <person name="Noguchi H."/>
            <person name="Minakuchi Y."/>
            <person name="Umen J.G."/>
            <person name="Toyoda A."/>
            <person name="Nozaki H."/>
        </authorList>
    </citation>
    <scope>NUCLEOTIDE SEQUENCE</scope>
    <source>
        <strain evidence="8">NIES-3780</strain>
    </source>
</reference>
<evidence type="ECO:0000259" key="6">
    <source>
        <dbReference type="Pfam" id="PF01743"/>
    </source>
</evidence>
<dbReference type="PANTHER" id="PTHR13734">
    <property type="entry name" value="TRNA-NUCLEOTIDYLTRANSFERASE"/>
    <property type="match status" value="1"/>
</dbReference>
<dbReference type="Proteomes" id="UP000747399">
    <property type="component" value="Unassembled WGS sequence"/>
</dbReference>
<evidence type="ECO:0000313" key="9">
    <source>
        <dbReference type="Proteomes" id="UP000747399"/>
    </source>
</evidence>
<accession>A0A8J4APV2</accession>
<evidence type="ECO:0000256" key="1">
    <source>
        <dbReference type="ARBA" id="ARBA00007265"/>
    </source>
</evidence>
<dbReference type="CDD" id="cd05398">
    <property type="entry name" value="NT_ClassII-CCAase"/>
    <property type="match status" value="1"/>
</dbReference>
<dbReference type="Gene3D" id="1.10.3090.10">
    <property type="entry name" value="cca-adding enzyme, domain 2"/>
    <property type="match status" value="1"/>
</dbReference>
<dbReference type="InterPro" id="IPR032828">
    <property type="entry name" value="PolyA_RNA-bd"/>
</dbReference>
<dbReference type="GO" id="GO:0000166">
    <property type="term" value="F:nucleotide binding"/>
    <property type="evidence" value="ECO:0007669"/>
    <property type="project" value="UniProtKB-KW"/>
</dbReference>
<evidence type="ECO:0000256" key="2">
    <source>
        <dbReference type="ARBA" id="ARBA00022679"/>
    </source>
</evidence>
<keyword evidence="2 5" id="KW-0808">Transferase</keyword>
<dbReference type="Pfam" id="PF12627">
    <property type="entry name" value="PolyA_pol_RNAbd"/>
    <property type="match status" value="1"/>
</dbReference>
<organism evidence="8 9">
    <name type="scientific">Volvox africanus</name>
    <dbReference type="NCBI Taxonomy" id="51714"/>
    <lineage>
        <taxon>Eukaryota</taxon>
        <taxon>Viridiplantae</taxon>
        <taxon>Chlorophyta</taxon>
        <taxon>core chlorophytes</taxon>
        <taxon>Chlorophyceae</taxon>
        <taxon>CS clade</taxon>
        <taxon>Chlamydomonadales</taxon>
        <taxon>Volvocaceae</taxon>
        <taxon>Volvox</taxon>
    </lineage>
</organism>
<dbReference type="Gene3D" id="3.30.460.10">
    <property type="entry name" value="Beta Polymerase, domain 2"/>
    <property type="match status" value="1"/>
</dbReference>
<name>A0A8J4APV2_9CHLO</name>
<keyword evidence="4 5" id="KW-0694">RNA-binding</keyword>
<evidence type="ECO:0000256" key="4">
    <source>
        <dbReference type="ARBA" id="ARBA00022884"/>
    </source>
</evidence>
<evidence type="ECO:0000259" key="7">
    <source>
        <dbReference type="Pfam" id="PF12627"/>
    </source>
</evidence>
<dbReference type="GO" id="GO:0003723">
    <property type="term" value="F:RNA binding"/>
    <property type="evidence" value="ECO:0007669"/>
    <property type="project" value="UniProtKB-KW"/>
</dbReference>
<evidence type="ECO:0000313" key="8">
    <source>
        <dbReference type="EMBL" id="GIL45308.1"/>
    </source>
</evidence>
<dbReference type="GO" id="GO:0052929">
    <property type="term" value="F:ATP:3'-cytidine-cytidine-tRNA adenylyltransferase activity"/>
    <property type="evidence" value="ECO:0007669"/>
    <property type="project" value="TreeGrafter"/>
</dbReference>